<feature type="active site" description="Charge relay system" evidence="5 6">
    <location>
        <position position="152"/>
    </location>
</feature>
<name>A0A9D3AYN9_9FIRM</name>
<dbReference type="PANTHER" id="PTHR43806:SF65">
    <property type="entry name" value="SERINE PROTEASE APRX"/>
    <property type="match status" value="1"/>
</dbReference>
<evidence type="ECO:0000259" key="8">
    <source>
        <dbReference type="Pfam" id="PF00082"/>
    </source>
</evidence>
<sequence length="444" mass="47941">MLFYQVEWLRENRLKLCSTLKKRVLAEYKPIKFIPCFLQDWVYKLKRKLHKHKVIIQFDPLVRNAGSLRTLSSILGFKANRELDIINAVSAELSTEKLEKVAQHKSVVKVWYDYEVRALLNIAAPTVGAPDLWQSPGEVPYTGAGVTVAVIDTGIYPHPDLAGRVTYFKDFVNNKTEAYDDNGHGTHVAGCVAGNGSCSAGKFRGTAPGANLIGLRVLGKYGSGSLSTIIHAVQWCRDNREQYNIKVANLSLGGAAEQSYKDDPLCQAVEELWRSGVVVCAAAGNEGPDNNTIGSPAIDPIVITVGATNDFNSTDISDDEVADFSSRGPTVDGLAKPDLVTPGTNIISLRSPGSHLDRSNNVSRYDDNYTVLSGTSMATPICAGVAALLLEVKPDLSPDQVKEILISSSRPFNQYTVNDQGAGLVDAAAALKLVPEEQPAPTAD</sequence>
<dbReference type="PROSITE" id="PS00137">
    <property type="entry name" value="SUBTILASE_HIS"/>
    <property type="match status" value="1"/>
</dbReference>
<evidence type="ECO:0000256" key="4">
    <source>
        <dbReference type="ARBA" id="ARBA00022825"/>
    </source>
</evidence>
<feature type="domain" description="Peptidase S8/S53" evidence="8">
    <location>
        <begin position="143"/>
        <end position="423"/>
    </location>
</feature>
<evidence type="ECO:0000256" key="5">
    <source>
        <dbReference type="PIRSR" id="PIRSR615500-1"/>
    </source>
</evidence>
<keyword evidence="3 6" id="KW-0378">Hydrolase</keyword>
<feature type="active site" description="Charge relay system" evidence="5 6">
    <location>
        <position position="184"/>
    </location>
</feature>
<gene>
    <name evidence="9" type="primary">aprX_2</name>
    <name evidence="9" type="ORF">SPSYN_01024</name>
</gene>
<dbReference type="Proteomes" id="UP000798488">
    <property type="component" value="Unassembled WGS sequence"/>
</dbReference>
<keyword evidence="4 6" id="KW-0720">Serine protease</keyword>
<dbReference type="PROSITE" id="PS00138">
    <property type="entry name" value="SUBTILASE_SER"/>
    <property type="match status" value="1"/>
</dbReference>
<dbReference type="InterPro" id="IPR023828">
    <property type="entry name" value="Peptidase_S8_Ser-AS"/>
</dbReference>
<evidence type="ECO:0000256" key="6">
    <source>
        <dbReference type="PROSITE-ProRule" id="PRU01240"/>
    </source>
</evidence>
<dbReference type="OrthoDB" id="9798386at2"/>
<evidence type="ECO:0000256" key="3">
    <source>
        <dbReference type="ARBA" id="ARBA00022801"/>
    </source>
</evidence>
<dbReference type="GO" id="GO:0004252">
    <property type="term" value="F:serine-type endopeptidase activity"/>
    <property type="evidence" value="ECO:0007669"/>
    <property type="project" value="UniProtKB-UniRule"/>
</dbReference>
<dbReference type="InterPro" id="IPR015500">
    <property type="entry name" value="Peptidase_S8_subtilisin-rel"/>
</dbReference>
<dbReference type="Pfam" id="PF00082">
    <property type="entry name" value="Peptidase_S8"/>
    <property type="match status" value="1"/>
</dbReference>
<dbReference type="CDD" id="cd07487">
    <property type="entry name" value="Peptidases_S8_1"/>
    <property type="match status" value="1"/>
</dbReference>
<dbReference type="Gene3D" id="3.40.50.200">
    <property type="entry name" value="Peptidase S8/S53 domain"/>
    <property type="match status" value="1"/>
</dbReference>
<dbReference type="EC" id="3.4.21.-" evidence="9"/>
<accession>A0A9D3AYN9</accession>
<proteinExistence type="inferred from homology"/>
<evidence type="ECO:0000256" key="7">
    <source>
        <dbReference type="RuleBase" id="RU003355"/>
    </source>
</evidence>
<keyword evidence="2 6" id="KW-0645">Protease</keyword>
<comment type="similarity">
    <text evidence="1 6 7">Belongs to the peptidase S8 family.</text>
</comment>
<evidence type="ECO:0000256" key="2">
    <source>
        <dbReference type="ARBA" id="ARBA00022670"/>
    </source>
</evidence>
<dbReference type="InterPro" id="IPR023827">
    <property type="entry name" value="Peptidase_S8_Asp-AS"/>
</dbReference>
<dbReference type="GO" id="GO:0006508">
    <property type="term" value="P:proteolysis"/>
    <property type="evidence" value="ECO:0007669"/>
    <property type="project" value="UniProtKB-KW"/>
</dbReference>
<dbReference type="EMBL" id="LSRS01000002">
    <property type="protein sequence ID" value="KAF1086277.1"/>
    <property type="molecule type" value="Genomic_DNA"/>
</dbReference>
<dbReference type="RefSeq" id="WP_161821383.1">
    <property type="nucleotide sequence ID" value="NZ_LSRS01000002.1"/>
</dbReference>
<dbReference type="InterPro" id="IPR036852">
    <property type="entry name" value="Peptidase_S8/S53_dom_sf"/>
</dbReference>
<dbReference type="InterPro" id="IPR037045">
    <property type="entry name" value="S8pro/Inhibitor_I9_sf"/>
</dbReference>
<organism evidence="9 10">
    <name type="scientific">Sporotomaculum syntrophicum</name>
    <dbReference type="NCBI Taxonomy" id="182264"/>
    <lineage>
        <taxon>Bacteria</taxon>
        <taxon>Bacillati</taxon>
        <taxon>Bacillota</taxon>
        <taxon>Clostridia</taxon>
        <taxon>Eubacteriales</taxon>
        <taxon>Desulfallaceae</taxon>
        <taxon>Sporotomaculum</taxon>
    </lineage>
</organism>
<evidence type="ECO:0000313" key="9">
    <source>
        <dbReference type="EMBL" id="KAF1086277.1"/>
    </source>
</evidence>
<evidence type="ECO:0000313" key="10">
    <source>
        <dbReference type="Proteomes" id="UP000798488"/>
    </source>
</evidence>
<dbReference type="PROSITE" id="PS51892">
    <property type="entry name" value="SUBTILASE"/>
    <property type="match status" value="1"/>
</dbReference>
<dbReference type="PRINTS" id="PR00723">
    <property type="entry name" value="SUBTILISIN"/>
</dbReference>
<dbReference type="PANTHER" id="PTHR43806">
    <property type="entry name" value="PEPTIDASE S8"/>
    <property type="match status" value="1"/>
</dbReference>
<evidence type="ECO:0000256" key="1">
    <source>
        <dbReference type="ARBA" id="ARBA00011073"/>
    </source>
</evidence>
<dbReference type="InterPro" id="IPR050131">
    <property type="entry name" value="Peptidase_S8_subtilisin-like"/>
</dbReference>
<comment type="caution">
    <text evidence="9">The sequence shown here is derived from an EMBL/GenBank/DDBJ whole genome shotgun (WGS) entry which is preliminary data.</text>
</comment>
<dbReference type="PROSITE" id="PS00136">
    <property type="entry name" value="SUBTILASE_ASP"/>
    <property type="match status" value="1"/>
</dbReference>
<protein>
    <submittedName>
        <fullName evidence="9">Serine protease AprX</fullName>
        <ecNumber evidence="9">3.4.21.-</ecNumber>
    </submittedName>
</protein>
<dbReference type="InterPro" id="IPR000209">
    <property type="entry name" value="Peptidase_S8/S53_dom"/>
</dbReference>
<dbReference type="Gene3D" id="3.30.70.80">
    <property type="entry name" value="Peptidase S8 propeptide/proteinase inhibitor I9"/>
    <property type="match status" value="1"/>
</dbReference>
<keyword evidence="10" id="KW-1185">Reference proteome</keyword>
<dbReference type="SUPFAM" id="SSF52743">
    <property type="entry name" value="Subtilisin-like"/>
    <property type="match status" value="1"/>
</dbReference>
<reference evidence="9" key="1">
    <citation type="submission" date="2016-02" db="EMBL/GenBank/DDBJ databases">
        <title>Draft Genome Sequence of Sporotomaculum syntrophicum Strain FB, a Syntrophic Benzoate Degrader.</title>
        <authorList>
            <person name="Nobu M.K."/>
            <person name="Narihiro T."/>
            <person name="Qiu Y.-L."/>
            <person name="Ohashi A."/>
            <person name="Liu W.-T."/>
            <person name="Yuji S."/>
        </authorList>
    </citation>
    <scope>NUCLEOTIDE SEQUENCE</scope>
    <source>
        <strain evidence="9">FB</strain>
    </source>
</reference>
<feature type="active site" description="Charge relay system" evidence="5 6">
    <location>
        <position position="376"/>
    </location>
</feature>
<dbReference type="AlphaFoldDB" id="A0A9D3AYN9"/>
<dbReference type="InterPro" id="IPR022398">
    <property type="entry name" value="Peptidase_S8_His-AS"/>
</dbReference>